<evidence type="ECO:0000259" key="2">
    <source>
        <dbReference type="Pfam" id="PF11412"/>
    </source>
</evidence>
<dbReference type="Proteomes" id="UP001229355">
    <property type="component" value="Chromosome 1"/>
</dbReference>
<accession>A0ABY8DAC4</accession>
<keyword evidence="4" id="KW-1185">Reference proteome</keyword>
<dbReference type="EMBL" id="CP120373">
    <property type="protein sequence ID" value="WEX87844.1"/>
    <property type="molecule type" value="Genomic_DNA"/>
</dbReference>
<dbReference type="Pfam" id="PF11412">
    <property type="entry name" value="DsbD_N"/>
    <property type="match status" value="1"/>
</dbReference>
<feature type="signal peptide" evidence="1">
    <location>
        <begin position="1"/>
        <end position="34"/>
    </location>
</feature>
<organism evidence="3 4">
    <name type="scientific">Sinorhizobium garamanticum</name>
    <dbReference type="NCBI Taxonomy" id="680247"/>
    <lineage>
        <taxon>Bacteria</taxon>
        <taxon>Pseudomonadati</taxon>
        <taxon>Pseudomonadota</taxon>
        <taxon>Alphaproteobacteria</taxon>
        <taxon>Hyphomicrobiales</taxon>
        <taxon>Rhizobiaceae</taxon>
        <taxon>Sinorhizobium/Ensifer group</taxon>
        <taxon>Sinorhizobium</taxon>
    </lineage>
</organism>
<evidence type="ECO:0000313" key="3">
    <source>
        <dbReference type="EMBL" id="WEX87844.1"/>
    </source>
</evidence>
<feature type="domain" description="Thiol:disulfide interchange protein DsbD N-terminal" evidence="2">
    <location>
        <begin position="56"/>
        <end position="163"/>
    </location>
</feature>
<sequence length="285" mass="30183">MTTRPTVEKMVQRAATASLLPLFFLFFPPAKSHAAASEWVTSAGGAIRLVAAQPEADGTIPAILEVKLKPGWKTYWRNPGASGIPPQITIDPSSGVVLKGIDFPAPRTFGEGPARYVGYDTPVTFPLALKRTRGDGDLALRASVFLGICEDICIPVQGELNLVLKKGEFDNPLDRARIADAVAALPQAPSTDFNVTTASFDAEAGAIRLRLQLPPEAKTGQPDLFLAGPSGMSFGEPAFGAETGIQRTADIPVKLSGKDKNIKGKPIALTVRAGSRSMETTLAFD</sequence>
<proteinExistence type="predicted"/>
<gene>
    <name evidence="3" type="ORF">PZN02_000278</name>
</gene>
<dbReference type="RefSeq" id="WP_280659866.1">
    <property type="nucleotide sequence ID" value="NZ_CP120373.1"/>
</dbReference>
<name>A0ABY8DAC4_9HYPH</name>
<keyword evidence="1" id="KW-0732">Signal</keyword>
<evidence type="ECO:0000256" key="1">
    <source>
        <dbReference type="SAM" id="SignalP"/>
    </source>
</evidence>
<dbReference type="InterPro" id="IPR028250">
    <property type="entry name" value="DsbDN"/>
</dbReference>
<reference evidence="3 4" key="1">
    <citation type="submission" date="2023-03" db="EMBL/GenBank/DDBJ databases">
        <authorList>
            <person name="Kaur S."/>
            <person name="Espinosa-Saiz D."/>
            <person name="Velazquez E."/>
            <person name="Menendez E."/>
            <person name="diCenzo G.C."/>
        </authorList>
    </citation>
    <scope>NUCLEOTIDE SEQUENCE [LARGE SCALE GENOMIC DNA]</scope>
    <source>
        <strain evidence="3 4">LMG 24692</strain>
    </source>
</reference>
<feature type="chain" id="PRO_5046683697" evidence="1">
    <location>
        <begin position="35"/>
        <end position="285"/>
    </location>
</feature>
<evidence type="ECO:0000313" key="4">
    <source>
        <dbReference type="Proteomes" id="UP001229355"/>
    </source>
</evidence>
<protein>
    <submittedName>
        <fullName evidence="3">Protein-disulfide reductase DsbD family protein</fullName>
    </submittedName>
</protein>